<dbReference type="GeneID" id="25313235"/>
<dbReference type="Proteomes" id="UP000053958">
    <property type="component" value="Unassembled WGS sequence"/>
</dbReference>
<feature type="compositionally biased region" description="Polar residues" evidence="1">
    <location>
        <begin position="94"/>
        <end position="106"/>
    </location>
</feature>
<feature type="compositionally biased region" description="Polar residues" evidence="1">
    <location>
        <begin position="1"/>
        <end position="18"/>
    </location>
</feature>
<accession>A0A0F4YEA3</accession>
<dbReference type="EMBL" id="LASV01000803">
    <property type="protein sequence ID" value="KKA16246.1"/>
    <property type="molecule type" value="Genomic_DNA"/>
</dbReference>
<evidence type="ECO:0000313" key="3">
    <source>
        <dbReference type="Proteomes" id="UP000053958"/>
    </source>
</evidence>
<dbReference type="RefSeq" id="XP_013322858.1">
    <property type="nucleotide sequence ID" value="XM_013467404.1"/>
</dbReference>
<comment type="caution">
    <text evidence="2">The sequence shown here is derived from an EMBL/GenBank/DDBJ whole genome shotgun (WGS) entry which is preliminary data.</text>
</comment>
<reference evidence="2 3" key="1">
    <citation type="submission" date="2015-04" db="EMBL/GenBank/DDBJ databases">
        <authorList>
            <person name="Heijne W.H."/>
            <person name="Fedorova N.D."/>
            <person name="Nierman W.C."/>
            <person name="Vollebregt A.W."/>
            <person name="Zhao Z."/>
            <person name="Wu L."/>
            <person name="Kumar M."/>
            <person name="Stam H."/>
            <person name="van den Berg M.A."/>
            <person name="Pel H.J."/>
        </authorList>
    </citation>
    <scope>NUCLEOTIDE SEQUENCE [LARGE SCALE GENOMIC DNA]</scope>
    <source>
        <strain evidence="2 3">CBS 393.64</strain>
    </source>
</reference>
<keyword evidence="3" id="KW-1185">Reference proteome</keyword>
<sequence>RFSWSPQLSNALQSSRNSVEPDVRREVYLSLQQQAGQIDGNQSVQVQTTFPPDQQGSDPHPQLRSMSSGHTWHDLPHPTNSIVACYRGEWQMNAPHSPSQPSSPTRQESEDPHTLGINIRETSDILGNGHAEAQY</sequence>
<feature type="non-terminal residue" evidence="2">
    <location>
        <position position="1"/>
    </location>
</feature>
<name>A0A0F4YEA3_RASE3</name>
<feature type="region of interest" description="Disordered" evidence="1">
    <location>
        <begin position="1"/>
        <end position="114"/>
    </location>
</feature>
<organism evidence="2 3">
    <name type="scientific">Rasamsonia emersonii (strain ATCC 16479 / CBS 393.64 / IMI 116815)</name>
    <dbReference type="NCBI Taxonomy" id="1408163"/>
    <lineage>
        <taxon>Eukaryota</taxon>
        <taxon>Fungi</taxon>
        <taxon>Dikarya</taxon>
        <taxon>Ascomycota</taxon>
        <taxon>Pezizomycotina</taxon>
        <taxon>Eurotiomycetes</taxon>
        <taxon>Eurotiomycetidae</taxon>
        <taxon>Eurotiales</taxon>
        <taxon>Trichocomaceae</taxon>
        <taxon>Rasamsonia</taxon>
    </lineage>
</organism>
<dbReference type="AlphaFoldDB" id="A0A0F4YEA3"/>
<protein>
    <submittedName>
        <fullName evidence="2">Uncharacterized protein</fullName>
    </submittedName>
</protein>
<evidence type="ECO:0000256" key="1">
    <source>
        <dbReference type="SAM" id="MobiDB-lite"/>
    </source>
</evidence>
<evidence type="ECO:0000313" key="2">
    <source>
        <dbReference type="EMBL" id="KKA16246.1"/>
    </source>
</evidence>
<proteinExistence type="predicted"/>
<gene>
    <name evidence="2" type="ORF">T310_10168</name>
</gene>
<feature type="compositionally biased region" description="Polar residues" evidence="1">
    <location>
        <begin position="30"/>
        <end position="57"/>
    </location>
</feature>